<protein>
    <submittedName>
        <fullName evidence="2">Uncharacterized protein</fullName>
    </submittedName>
</protein>
<feature type="transmembrane region" description="Helical" evidence="1">
    <location>
        <begin position="49"/>
        <end position="68"/>
    </location>
</feature>
<dbReference type="OrthoDB" id="3362857at2"/>
<evidence type="ECO:0000256" key="1">
    <source>
        <dbReference type="SAM" id="Phobius"/>
    </source>
</evidence>
<evidence type="ECO:0000313" key="2">
    <source>
        <dbReference type="EMBL" id="QDV66488.1"/>
    </source>
</evidence>
<keyword evidence="3" id="KW-1185">Reference proteome</keyword>
<proteinExistence type="predicted"/>
<evidence type="ECO:0000313" key="3">
    <source>
        <dbReference type="Proteomes" id="UP000315082"/>
    </source>
</evidence>
<name>A0A518JLS3_9BACT</name>
<feature type="transmembrane region" description="Helical" evidence="1">
    <location>
        <begin position="276"/>
        <end position="298"/>
    </location>
</feature>
<dbReference type="RefSeq" id="WP_145089123.1">
    <property type="nucleotide sequence ID" value="NZ_CP036348.1"/>
</dbReference>
<feature type="transmembrane region" description="Helical" evidence="1">
    <location>
        <begin position="470"/>
        <end position="488"/>
    </location>
</feature>
<reference evidence="2 3" key="1">
    <citation type="submission" date="2019-02" db="EMBL/GenBank/DDBJ databases">
        <title>Deep-cultivation of Planctomycetes and their phenomic and genomic characterization uncovers novel biology.</title>
        <authorList>
            <person name="Wiegand S."/>
            <person name="Jogler M."/>
            <person name="Boedeker C."/>
            <person name="Pinto D."/>
            <person name="Vollmers J."/>
            <person name="Rivas-Marin E."/>
            <person name="Kohn T."/>
            <person name="Peeters S.H."/>
            <person name="Heuer A."/>
            <person name="Rast P."/>
            <person name="Oberbeckmann S."/>
            <person name="Bunk B."/>
            <person name="Jeske O."/>
            <person name="Meyerdierks A."/>
            <person name="Storesund J.E."/>
            <person name="Kallscheuer N."/>
            <person name="Luecker S."/>
            <person name="Lage O.M."/>
            <person name="Pohl T."/>
            <person name="Merkel B.J."/>
            <person name="Hornburger P."/>
            <person name="Mueller R.-W."/>
            <person name="Bruemmer F."/>
            <person name="Labrenz M."/>
            <person name="Spormann A.M."/>
            <person name="Op den Camp H."/>
            <person name="Overmann J."/>
            <person name="Amann R."/>
            <person name="Jetten M.S.M."/>
            <person name="Mascher T."/>
            <person name="Medema M.H."/>
            <person name="Devos D.P."/>
            <person name="Kaster A.-K."/>
            <person name="Ovreas L."/>
            <person name="Rohde M."/>
            <person name="Galperin M.Y."/>
            <person name="Jogler C."/>
        </authorList>
    </citation>
    <scope>NUCLEOTIDE SEQUENCE [LARGE SCALE GENOMIC DNA]</scope>
    <source>
        <strain evidence="2 3">Poly24</strain>
    </source>
</reference>
<feature type="transmembrane region" description="Helical" evidence="1">
    <location>
        <begin position="509"/>
        <end position="526"/>
    </location>
</feature>
<feature type="transmembrane region" description="Helical" evidence="1">
    <location>
        <begin position="443"/>
        <end position="464"/>
    </location>
</feature>
<keyword evidence="1" id="KW-1133">Transmembrane helix</keyword>
<accession>A0A518JLS3</accession>
<dbReference type="Proteomes" id="UP000315082">
    <property type="component" value="Chromosome"/>
</dbReference>
<dbReference type="EMBL" id="CP036348">
    <property type="protein sequence ID" value="QDV66488.1"/>
    <property type="molecule type" value="Genomic_DNA"/>
</dbReference>
<keyword evidence="1" id="KW-0812">Transmembrane</keyword>
<gene>
    <name evidence="2" type="ORF">Poly24_01740</name>
</gene>
<feature type="transmembrane region" description="Helical" evidence="1">
    <location>
        <begin position="18"/>
        <end position="37"/>
    </location>
</feature>
<sequence length="586" mass="64124">MDGADRPHDRTAVATRSLAVLAIVSIGLYAAIAWLSWQFDYHAAGVDRPILAVLGLFAVAFALYLIAIRIVAAGPGNLKLVVVAAIGFRIVMLFSVPIQEVDIYRYLWDGAVSVAGVSPYQYSPQQVQDAAFSTTVDPQLQRLIAVLDREHPLAEILARVHFPELPTIYPPTSQVVFAASEITTPAGASLLARLFIMKAWLIGFDIATLLVVIGLLRACGRSADLCVIYAWCPLLMKEVAGSGHLDAIAVFFTALSIYLAVRLLKRDAATVKPSDLGLAGVAITLALAIGAKLYPVVLAPLMVLVVARRFGWQHLLMPGAVLAVGTLLLLRPMMPRDAEVAEPIVSLVAEDSGGSMPEPIEVISIAPPSPPATDPSLGVATFLKRWEMNDFLFLILIENLKPTSELPSDRIAWFSIVPDAVRESVRETAQQSMGIEAAEAPFFVARAITAVAFLLVAIGLAWRASSAADGALFCEAVFLTLAWFWLLCPTQNPWYWSWALPFLPFARGRAWLAVSGLVLIYYLRFWLDYHHADTTVLGTRYAGVAFYDFVITWLEFAPWMAFLAIDAWRRRSGRFLLSPKRCSEDG</sequence>
<feature type="transmembrane region" description="Helical" evidence="1">
    <location>
        <begin position="310"/>
        <end position="330"/>
    </location>
</feature>
<dbReference type="KEGG" id="rcf:Poly24_01740"/>
<keyword evidence="1" id="KW-0472">Membrane</keyword>
<dbReference type="AlphaFoldDB" id="A0A518JLS3"/>
<dbReference type="Pfam" id="PF26314">
    <property type="entry name" value="MptA_B_family"/>
    <property type="match status" value="1"/>
</dbReference>
<organism evidence="2 3">
    <name type="scientific">Rosistilla carotiformis</name>
    <dbReference type="NCBI Taxonomy" id="2528017"/>
    <lineage>
        <taxon>Bacteria</taxon>
        <taxon>Pseudomonadati</taxon>
        <taxon>Planctomycetota</taxon>
        <taxon>Planctomycetia</taxon>
        <taxon>Pirellulales</taxon>
        <taxon>Pirellulaceae</taxon>
        <taxon>Rosistilla</taxon>
    </lineage>
</organism>
<feature type="transmembrane region" description="Helical" evidence="1">
    <location>
        <begin position="243"/>
        <end position="264"/>
    </location>
</feature>
<feature type="transmembrane region" description="Helical" evidence="1">
    <location>
        <begin position="546"/>
        <end position="565"/>
    </location>
</feature>